<keyword evidence="1" id="KW-0175">Coiled coil</keyword>
<name>A0A2H4IAX8_9CAUD</name>
<reference evidence="2 3" key="1">
    <citation type="submission" date="2017-04" db="EMBL/GenBank/DDBJ databases">
        <authorList>
            <person name="Afonso C.L."/>
            <person name="Miller P.J."/>
            <person name="Scott M.A."/>
            <person name="Spackman E."/>
            <person name="Goraichik I."/>
            <person name="Dimitrov K.M."/>
            <person name="Suarez D.L."/>
            <person name="Swayne D.E."/>
        </authorList>
    </citation>
    <scope>NUCLEOTIDE SEQUENCE [LARGE SCALE GENOMIC DNA]</scope>
</reference>
<evidence type="ECO:0000313" key="3">
    <source>
        <dbReference type="Proteomes" id="UP000240568"/>
    </source>
</evidence>
<protein>
    <submittedName>
        <fullName evidence="2">Uncharacterized protein</fullName>
    </submittedName>
</protein>
<gene>
    <name evidence="2" type="ORF">Y3_071</name>
</gene>
<sequence length="112" mass="12867">MQHNLLLPQWKTEVLSLIVEEGRAVGVVRSSLVRKSKTIMTWTKSYLCMDITRREFFWSDVTNLKDLRQSNNAAKALSKRLRTELASLIAEGKLDGSVIRSLEHRKPVTEQL</sequence>
<accession>A0A2H4IAX8</accession>
<keyword evidence="3" id="KW-1185">Reference proteome</keyword>
<feature type="coiled-coil region" evidence="1">
    <location>
        <begin position="64"/>
        <end position="91"/>
    </location>
</feature>
<dbReference type="Proteomes" id="UP000240568">
    <property type="component" value="Segment"/>
</dbReference>
<proteinExistence type="predicted"/>
<evidence type="ECO:0000256" key="1">
    <source>
        <dbReference type="SAM" id="Coils"/>
    </source>
</evidence>
<organism evidence="2 3">
    <name type="scientific">Erwinia phage vB_EamM_Y3</name>
    <dbReference type="NCBI Taxonomy" id="1983553"/>
    <lineage>
        <taxon>Viruses</taxon>
        <taxon>Duplodnaviria</taxon>
        <taxon>Heunggongvirae</taxon>
        <taxon>Uroviricota</taxon>
        <taxon>Caudoviricetes</taxon>
        <taxon>Sasquatchvirus</taxon>
        <taxon>Sasquatchvirus Y3</taxon>
    </lineage>
</organism>
<evidence type="ECO:0000313" key="2">
    <source>
        <dbReference type="EMBL" id="ARW58711.1"/>
    </source>
</evidence>
<dbReference type="EMBL" id="KY984068">
    <property type="protein sequence ID" value="ARW58711.1"/>
    <property type="molecule type" value="Genomic_DNA"/>
</dbReference>